<evidence type="ECO:0000313" key="3">
    <source>
        <dbReference type="Proteomes" id="UP001221757"/>
    </source>
</evidence>
<comment type="caution">
    <text evidence="2">The sequence shown here is derived from an EMBL/GenBank/DDBJ whole genome shotgun (WGS) entry which is preliminary data.</text>
</comment>
<feature type="region of interest" description="Disordered" evidence="1">
    <location>
        <begin position="64"/>
        <end position="106"/>
    </location>
</feature>
<feature type="compositionally biased region" description="Basic and acidic residues" evidence="1">
    <location>
        <begin position="97"/>
        <end position="106"/>
    </location>
</feature>
<proteinExistence type="predicted"/>
<sequence length="167" mass="18315">MAYLPEHKYIRVEELLVVGFGVAQWAEGRASEGVGAMGWWHTCCGIGQGILSVRRSVFRTGRRTDEEIEGGRWESDRSSGDGGAAEEEALVEGGEVMNKEDEGRRGDDYALSHVEGETLQDCPPSEPGTLVKIEELDSDDNNDGRGECSSDQEEDMVEVMDSSILEE</sequence>
<dbReference type="Proteomes" id="UP001221757">
    <property type="component" value="Unassembled WGS sequence"/>
</dbReference>
<organism evidence="2 3">
    <name type="scientific">Mycena rosella</name>
    <name type="common">Pink bonnet</name>
    <name type="synonym">Agaricus rosellus</name>
    <dbReference type="NCBI Taxonomy" id="1033263"/>
    <lineage>
        <taxon>Eukaryota</taxon>
        <taxon>Fungi</taxon>
        <taxon>Dikarya</taxon>
        <taxon>Basidiomycota</taxon>
        <taxon>Agaricomycotina</taxon>
        <taxon>Agaricomycetes</taxon>
        <taxon>Agaricomycetidae</taxon>
        <taxon>Agaricales</taxon>
        <taxon>Marasmiineae</taxon>
        <taxon>Mycenaceae</taxon>
        <taxon>Mycena</taxon>
    </lineage>
</organism>
<keyword evidence="3" id="KW-1185">Reference proteome</keyword>
<dbReference type="EMBL" id="JARKIE010000127">
    <property type="protein sequence ID" value="KAJ7679840.1"/>
    <property type="molecule type" value="Genomic_DNA"/>
</dbReference>
<dbReference type="AlphaFoldDB" id="A0AAD7GDN6"/>
<feature type="compositionally biased region" description="Acidic residues" evidence="1">
    <location>
        <begin position="150"/>
        <end position="167"/>
    </location>
</feature>
<evidence type="ECO:0000256" key="1">
    <source>
        <dbReference type="SAM" id="MobiDB-lite"/>
    </source>
</evidence>
<gene>
    <name evidence="2" type="ORF">B0H17DRAFT_1138980</name>
</gene>
<name>A0AAD7GDN6_MYCRO</name>
<evidence type="ECO:0000313" key="2">
    <source>
        <dbReference type="EMBL" id="KAJ7679840.1"/>
    </source>
</evidence>
<accession>A0AAD7GDN6</accession>
<feature type="region of interest" description="Disordered" evidence="1">
    <location>
        <begin position="135"/>
        <end position="167"/>
    </location>
</feature>
<reference evidence="2" key="1">
    <citation type="submission" date="2023-03" db="EMBL/GenBank/DDBJ databases">
        <title>Massive genome expansion in bonnet fungi (Mycena s.s.) driven by repeated elements and novel gene families across ecological guilds.</title>
        <authorList>
            <consortium name="Lawrence Berkeley National Laboratory"/>
            <person name="Harder C.B."/>
            <person name="Miyauchi S."/>
            <person name="Viragh M."/>
            <person name="Kuo A."/>
            <person name="Thoen E."/>
            <person name="Andreopoulos B."/>
            <person name="Lu D."/>
            <person name="Skrede I."/>
            <person name="Drula E."/>
            <person name="Henrissat B."/>
            <person name="Morin E."/>
            <person name="Kohler A."/>
            <person name="Barry K."/>
            <person name="LaButti K."/>
            <person name="Morin E."/>
            <person name="Salamov A."/>
            <person name="Lipzen A."/>
            <person name="Mereny Z."/>
            <person name="Hegedus B."/>
            <person name="Baldrian P."/>
            <person name="Stursova M."/>
            <person name="Weitz H."/>
            <person name="Taylor A."/>
            <person name="Grigoriev I.V."/>
            <person name="Nagy L.G."/>
            <person name="Martin F."/>
            <person name="Kauserud H."/>
        </authorList>
    </citation>
    <scope>NUCLEOTIDE SEQUENCE</scope>
    <source>
        <strain evidence="2">CBHHK067</strain>
    </source>
</reference>
<feature type="compositionally biased region" description="Basic and acidic residues" evidence="1">
    <location>
        <begin position="64"/>
        <end position="79"/>
    </location>
</feature>
<protein>
    <submittedName>
        <fullName evidence="2">Uncharacterized protein</fullName>
    </submittedName>
</protein>